<protein>
    <submittedName>
        <fullName evidence="3">EAL domain-containing protein</fullName>
    </submittedName>
</protein>
<comment type="caution">
    <text evidence="3">The sequence shown here is derived from an EMBL/GenBank/DDBJ whole genome shotgun (WGS) entry which is preliminary data.</text>
</comment>
<dbReference type="SMART" id="SM00052">
    <property type="entry name" value="EAL"/>
    <property type="match status" value="1"/>
</dbReference>
<dbReference type="CDD" id="cd01948">
    <property type="entry name" value="EAL"/>
    <property type="match status" value="1"/>
</dbReference>
<dbReference type="PROSITE" id="PS50887">
    <property type="entry name" value="GGDEF"/>
    <property type="match status" value="1"/>
</dbReference>
<evidence type="ECO:0000313" key="3">
    <source>
        <dbReference type="EMBL" id="MRG86287.1"/>
    </source>
</evidence>
<dbReference type="Pfam" id="PF00990">
    <property type="entry name" value="GGDEF"/>
    <property type="match status" value="1"/>
</dbReference>
<dbReference type="InterPro" id="IPR001633">
    <property type="entry name" value="EAL_dom"/>
</dbReference>
<organism evidence="3 4">
    <name type="scientific">Salinibacillus xinjiangensis</name>
    <dbReference type="NCBI Taxonomy" id="1229268"/>
    <lineage>
        <taxon>Bacteria</taxon>
        <taxon>Bacillati</taxon>
        <taxon>Bacillota</taxon>
        <taxon>Bacilli</taxon>
        <taxon>Bacillales</taxon>
        <taxon>Bacillaceae</taxon>
        <taxon>Salinibacillus</taxon>
    </lineage>
</organism>
<dbReference type="SUPFAM" id="SSF55073">
    <property type="entry name" value="Nucleotide cyclase"/>
    <property type="match status" value="1"/>
</dbReference>
<sequence length="560" mass="65213">MSNLEKNHMLFNEDEMFQIFTSLFDIVYLMKFEPPNQFRYIKVSESAKKLAMLSDEDIGKTIKEIYHEPMASHLTTYYYDAVSTNATVTFRDRMGIDSEKRFGESVLIPFTYSGESYVVGLTRDITHVVNLEQQQANDPITDLPFVENFMNILESTLRLKKNEGTIWNLYYISINQLSFVQFSNKSTEADLLKQITNRLKRFSENDDQLSRVSGNEFILTIRATQNDDSKKVATQIYEALHQPYRTDDYEVVVQPTIGVSKINPETLDVRGAMTEAFQSMLRAKSKSEQQIYLPFDKKNRHRNTRHDKLERDLAYALQRNELEIYYQPKIDIQKNSLNMEALLRWNHEKFGIIPPNEFIPIAESNQSIKTIGRWVIKQVCQDLKAFQEHDSNVKVAINVSPIQLNDPLFVRDIKQIVLDGKEDPRRIELEITENDLLNLSSAQKQFDALSKEGFSLVLDDFGTSYSSLNYLKELSVQKIKIDKSFIMNMDYHKKDHQIVQMIIKLAKNLDLEVTAEGVEKWRHVEMLTKMDCTEIQGYYISKPIPLQVLLKQIEDNKIMI</sequence>
<name>A0A6G1X5S2_9BACI</name>
<dbReference type="Proteomes" id="UP000480185">
    <property type="component" value="Unassembled WGS sequence"/>
</dbReference>
<dbReference type="PANTHER" id="PTHR33121">
    <property type="entry name" value="CYCLIC DI-GMP PHOSPHODIESTERASE PDEF"/>
    <property type="match status" value="1"/>
</dbReference>
<dbReference type="PROSITE" id="PS50883">
    <property type="entry name" value="EAL"/>
    <property type="match status" value="1"/>
</dbReference>
<evidence type="ECO:0000259" key="1">
    <source>
        <dbReference type="PROSITE" id="PS50883"/>
    </source>
</evidence>
<evidence type="ECO:0000259" key="2">
    <source>
        <dbReference type="PROSITE" id="PS50887"/>
    </source>
</evidence>
<dbReference type="AlphaFoldDB" id="A0A6G1X5S2"/>
<evidence type="ECO:0000313" key="4">
    <source>
        <dbReference type="Proteomes" id="UP000480185"/>
    </source>
</evidence>
<dbReference type="EMBL" id="WJNH01000004">
    <property type="protein sequence ID" value="MRG86287.1"/>
    <property type="molecule type" value="Genomic_DNA"/>
</dbReference>
<dbReference type="SUPFAM" id="SSF141868">
    <property type="entry name" value="EAL domain-like"/>
    <property type="match status" value="1"/>
</dbReference>
<keyword evidence="4" id="KW-1185">Reference proteome</keyword>
<accession>A0A6G1X5S2</accession>
<dbReference type="OrthoDB" id="980411at2"/>
<dbReference type="InterPro" id="IPR050706">
    <property type="entry name" value="Cyclic-di-GMP_PDE-like"/>
</dbReference>
<dbReference type="Pfam" id="PF00563">
    <property type="entry name" value="EAL"/>
    <property type="match status" value="1"/>
</dbReference>
<dbReference type="InterPro" id="IPR029787">
    <property type="entry name" value="Nucleotide_cyclase"/>
</dbReference>
<dbReference type="GO" id="GO:0071111">
    <property type="term" value="F:cyclic-guanylate-specific phosphodiesterase activity"/>
    <property type="evidence" value="ECO:0007669"/>
    <property type="project" value="InterPro"/>
</dbReference>
<dbReference type="PANTHER" id="PTHR33121:SF79">
    <property type="entry name" value="CYCLIC DI-GMP PHOSPHODIESTERASE PDED-RELATED"/>
    <property type="match status" value="1"/>
</dbReference>
<dbReference type="InterPro" id="IPR035919">
    <property type="entry name" value="EAL_sf"/>
</dbReference>
<dbReference type="SMART" id="SM00267">
    <property type="entry name" value="GGDEF"/>
    <property type="match status" value="1"/>
</dbReference>
<dbReference type="SUPFAM" id="SSF55785">
    <property type="entry name" value="PYP-like sensor domain (PAS domain)"/>
    <property type="match status" value="1"/>
</dbReference>
<dbReference type="InterPro" id="IPR043128">
    <property type="entry name" value="Rev_trsase/Diguanyl_cyclase"/>
</dbReference>
<feature type="domain" description="GGDEF" evidence="2">
    <location>
        <begin position="165"/>
        <end position="297"/>
    </location>
</feature>
<proteinExistence type="predicted"/>
<dbReference type="InterPro" id="IPR000160">
    <property type="entry name" value="GGDEF_dom"/>
</dbReference>
<gene>
    <name evidence="3" type="ORF">GH754_08095</name>
</gene>
<dbReference type="Gene3D" id="3.30.70.270">
    <property type="match status" value="1"/>
</dbReference>
<feature type="domain" description="EAL" evidence="1">
    <location>
        <begin position="306"/>
        <end position="557"/>
    </location>
</feature>
<reference evidence="3 4" key="1">
    <citation type="submission" date="2019-11" db="EMBL/GenBank/DDBJ databases">
        <authorList>
            <person name="Li J."/>
        </authorList>
    </citation>
    <scope>NUCLEOTIDE SEQUENCE [LARGE SCALE GENOMIC DNA]</scope>
    <source>
        <strain evidence="3 4">J4</strain>
    </source>
</reference>
<dbReference type="RefSeq" id="WP_153728201.1">
    <property type="nucleotide sequence ID" value="NZ_WJNH01000004.1"/>
</dbReference>
<dbReference type="Gene3D" id="3.30.450.20">
    <property type="entry name" value="PAS domain"/>
    <property type="match status" value="1"/>
</dbReference>
<dbReference type="Gene3D" id="3.20.20.450">
    <property type="entry name" value="EAL domain"/>
    <property type="match status" value="1"/>
</dbReference>
<dbReference type="InterPro" id="IPR035965">
    <property type="entry name" value="PAS-like_dom_sf"/>
</dbReference>